<feature type="region of interest" description="Disordered" evidence="1">
    <location>
        <begin position="1"/>
        <end position="46"/>
    </location>
</feature>
<reference evidence="2" key="1">
    <citation type="submission" date="2015-07" db="EMBL/GenBank/DDBJ databases">
        <title>MeaNS - Measles Nucleotide Surveillance Program.</title>
        <authorList>
            <person name="Tran T."/>
            <person name="Druce J."/>
        </authorList>
    </citation>
    <scope>NUCLEOTIDE SEQUENCE</scope>
    <source>
        <strain evidence="2">UCB-OBI-ISO-001</strain>
        <tissue evidence="2">Gonad</tissue>
    </source>
</reference>
<dbReference type="EMBL" id="KQ417699">
    <property type="protein sequence ID" value="KOF90721.1"/>
    <property type="molecule type" value="Genomic_DNA"/>
</dbReference>
<accession>A0A0L8HN94</accession>
<protein>
    <submittedName>
        <fullName evidence="2">Uncharacterized protein</fullName>
    </submittedName>
</protein>
<evidence type="ECO:0000313" key="2">
    <source>
        <dbReference type="EMBL" id="KOF90721.1"/>
    </source>
</evidence>
<feature type="non-terminal residue" evidence="2">
    <location>
        <position position="1"/>
    </location>
</feature>
<sequence length="181" mass="19155">PSSSSPSSSSPSSSWPSSSWPSSSWPSSSWPSSSWPSSSWPSSSSPSSSSPSSSLPSSSSVLNLGFVPVNGCGQIYLNAIATTLTLSHNLARFWASSLLKPIHPVSSSTGPLHVFLGLPRFRGPFTSNSSTLLTSEHASHPSSTHAYTTTLHLPFPAVYSNDRMTFDFSCISSHCCVQSRE</sequence>
<dbReference type="AlphaFoldDB" id="A0A0L8HN94"/>
<name>A0A0L8HN94_OCTBM</name>
<gene>
    <name evidence="2" type="ORF">OCBIM_22010607mg</name>
</gene>
<evidence type="ECO:0000256" key="1">
    <source>
        <dbReference type="SAM" id="MobiDB-lite"/>
    </source>
</evidence>
<proteinExistence type="predicted"/>
<organism evidence="2">
    <name type="scientific">Octopus bimaculoides</name>
    <name type="common">California two-spotted octopus</name>
    <dbReference type="NCBI Taxonomy" id="37653"/>
    <lineage>
        <taxon>Eukaryota</taxon>
        <taxon>Metazoa</taxon>
        <taxon>Spiralia</taxon>
        <taxon>Lophotrochozoa</taxon>
        <taxon>Mollusca</taxon>
        <taxon>Cephalopoda</taxon>
        <taxon>Coleoidea</taxon>
        <taxon>Octopodiformes</taxon>
        <taxon>Octopoda</taxon>
        <taxon>Incirrata</taxon>
        <taxon>Octopodidae</taxon>
        <taxon>Octopus</taxon>
    </lineage>
</organism>